<keyword evidence="3" id="KW-1185">Reference proteome</keyword>
<gene>
    <name evidence="2" type="ORF">LQ50_11795</name>
</gene>
<dbReference type="Pfam" id="PF13398">
    <property type="entry name" value="Peptidase_M50B"/>
    <property type="match status" value="1"/>
</dbReference>
<dbReference type="EMBL" id="JRJU01000013">
    <property type="protein sequence ID" value="KHF39970.1"/>
    <property type="molecule type" value="Genomic_DNA"/>
</dbReference>
<dbReference type="eggNOG" id="ENOG5032B05">
    <property type="taxonomic scope" value="Bacteria"/>
</dbReference>
<keyword evidence="1" id="KW-0472">Membrane</keyword>
<feature type="transmembrane region" description="Helical" evidence="1">
    <location>
        <begin position="98"/>
        <end position="116"/>
    </location>
</feature>
<proteinExistence type="predicted"/>
<feature type="transmembrane region" description="Helical" evidence="1">
    <location>
        <begin position="147"/>
        <end position="172"/>
    </location>
</feature>
<evidence type="ECO:0000313" key="3">
    <source>
        <dbReference type="Proteomes" id="UP000030832"/>
    </source>
</evidence>
<reference evidence="2 3" key="1">
    <citation type="submission" date="2014-09" db="EMBL/GenBank/DDBJ databases">
        <title>Genome sequencing and annotation of Bacillus Okhensis strain Kh10-101T.</title>
        <authorList>
            <person name="Prakash J.S."/>
        </authorList>
    </citation>
    <scope>NUCLEOTIDE SEQUENCE [LARGE SCALE GENOMIC DNA]</scope>
    <source>
        <strain evidence="3">Kh10-101T</strain>
    </source>
</reference>
<comment type="caution">
    <text evidence="2">The sequence shown here is derived from an EMBL/GenBank/DDBJ whole genome shotgun (WGS) entry which is preliminary data.</text>
</comment>
<feature type="transmembrane region" description="Helical" evidence="1">
    <location>
        <begin position="67"/>
        <end position="91"/>
    </location>
</feature>
<name>A0A0B0IF99_9BACI</name>
<keyword evidence="1" id="KW-0812">Transmembrane</keyword>
<accession>A0A0B0IF99</accession>
<protein>
    <recommendedName>
        <fullName evidence="4">M50 family peptidase</fullName>
    </recommendedName>
</protein>
<feature type="transmembrane region" description="Helical" evidence="1">
    <location>
        <begin position="6"/>
        <end position="24"/>
    </location>
</feature>
<evidence type="ECO:0000313" key="2">
    <source>
        <dbReference type="EMBL" id="KHF39970.1"/>
    </source>
</evidence>
<dbReference type="AlphaFoldDB" id="A0A0B0IF99"/>
<sequence length="214" mass="24233">MEHLYLYILAAGFSLFVPFLRSAFGPIHTLIHECGHAIASLILSGKVYSISLYRTTEGVAFTASGSWISSVLVTYAGYTFTSIIAIFNFYLISVGQSILLFYMLLGLAFISLILWVRNIYGMIWLFLFIGGCLLLVYFQLRPVMEIVVYFLSCIILVHSTFASFTIFCFSLSNKHSAGDADRLQQLTYIPAFIWGLLFFFQSIGSTYIIFRFII</sequence>
<keyword evidence="1" id="KW-1133">Transmembrane helix</keyword>
<evidence type="ECO:0008006" key="4">
    <source>
        <dbReference type="Google" id="ProtNLM"/>
    </source>
</evidence>
<evidence type="ECO:0000256" key="1">
    <source>
        <dbReference type="SAM" id="Phobius"/>
    </source>
</evidence>
<dbReference type="OrthoDB" id="158445at2"/>
<dbReference type="Proteomes" id="UP000030832">
    <property type="component" value="Unassembled WGS sequence"/>
</dbReference>
<feature type="transmembrane region" description="Helical" evidence="1">
    <location>
        <begin position="192"/>
        <end position="213"/>
    </location>
</feature>
<organism evidence="2 3">
    <name type="scientific">Halalkalibacter okhensis</name>
    <dbReference type="NCBI Taxonomy" id="333138"/>
    <lineage>
        <taxon>Bacteria</taxon>
        <taxon>Bacillati</taxon>
        <taxon>Bacillota</taxon>
        <taxon>Bacilli</taxon>
        <taxon>Bacillales</taxon>
        <taxon>Bacillaceae</taxon>
        <taxon>Halalkalibacter</taxon>
    </lineage>
</organism>
<feature type="transmembrane region" description="Helical" evidence="1">
    <location>
        <begin position="122"/>
        <end position="140"/>
    </location>
</feature>
<dbReference type="RefSeq" id="WP_034629092.1">
    <property type="nucleotide sequence ID" value="NZ_JRJU01000013.1"/>
</dbReference>
<dbReference type="InterPro" id="IPR049500">
    <property type="entry name" value="Peptidase_M50B-like"/>
</dbReference>
<dbReference type="STRING" id="333138.LQ50_11795"/>